<evidence type="ECO:0000313" key="1">
    <source>
        <dbReference type="EMBL" id="MFD1188313.1"/>
    </source>
</evidence>
<reference evidence="2" key="1">
    <citation type="journal article" date="2019" name="Int. J. Syst. Evol. Microbiol.">
        <title>The Global Catalogue of Microorganisms (GCM) 10K type strain sequencing project: providing services to taxonomists for standard genome sequencing and annotation.</title>
        <authorList>
            <consortium name="The Broad Institute Genomics Platform"/>
            <consortium name="The Broad Institute Genome Sequencing Center for Infectious Disease"/>
            <person name="Wu L."/>
            <person name="Ma J."/>
        </authorList>
    </citation>
    <scope>NUCLEOTIDE SEQUENCE [LARGE SCALE GENOMIC DNA]</scope>
    <source>
        <strain evidence="2">JCM 31319</strain>
    </source>
</reference>
<gene>
    <name evidence="1" type="ORF">ACFQ2O_19030</name>
</gene>
<name>A0ABW3SUI4_9BACT</name>
<accession>A0ABW3SUI4</accession>
<proteinExistence type="predicted"/>
<keyword evidence="2" id="KW-1185">Reference proteome</keyword>
<dbReference type="EMBL" id="JBHTLD010000249">
    <property type="protein sequence ID" value="MFD1188313.1"/>
    <property type="molecule type" value="Genomic_DNA"/>
</dbReference>
<dbReference type="RefSeq" id="WP_377531704.1">
    <property type="nucleotide sequence ID" value="NZ_JBHTLD010000249.1"/>
</dbReference>
<dbReference type="Proteomes" id="UP001597094">
    <property type="component" value="Unassembled WGS sequence"/>
</dbReference>
<comment type="caution">
    <text evidence="1">The sequence shown here is derived from an EMBL/GenBank/DDBJ whole genome shotgun (WGS) entry which is preliminary data.</text>
</comment>
<evidence type="ECO:0000313" key="2">
    <source>
        <dbReference type="Proteomes" id="UP001597094"/>
    </source>
</evidence>
<evidence type="ECO:0008006" key="3">
    <source>
        <dbReference type="Google" id="ProtNLM"/>
    </source>
</evidence>
<protein>
    <recommendedName>
        <fullName evidence="3">Lipoprotein</fullName>
    </recommendedName>
</protein>
<sequence>MKNKLLYLSLMLILATAISCKEEAKEDITAKNKLESLAQKVLADSIARTFSLDTLTSYTWDKVYILTPYSQLDKAEDVAKADLSQLGKTGIESVDWKNVIAFISNGELVSYIDLPSHLNDFSYLSDSAMLQHYGKTEYKMFKKEGRAVVEKIKD</sequence>
<dbReference type="PROSITE" id="PS51257">
    <property type="entry name" value="PROKAR_LIPOPROTEIN"/>
    <property type="match status" value="1"/>
</dbReference>
<organism evidence="1 2">
    <name type="scientific">Pontibacter rugosus</name>
    <dbReference type="NCBI Taxonomy" id="1745966"/>
    <lineage>
        <taxon>Bacteria</taxon>
        <taxon>Pseudomonadati</taxon>
        <taxon>Bacteroidota</taxon>
        <taxon>Cytophagia</taxon>
        <taxon>Cytophagales</taxon>
        <taxon>Hymenobacteraceae</taxon>
        <taxon>Pontibacter</taxon>
    </lineage>
</organism>